<dbReference type="Proteomes" id="UP000582213">
    <property type="component" value="Unassembled WGS sequence"/>
</dbReference>
<dbReference type="EMBL" id="CP045484">
    <property type="protein sequence ID" value="QGR15984.1"/>
    <property type="molecule type" value="Genomic_DNA"/>
</dbReference>
<dbReference type="AlphaFoldDB" id="A0A650CDW6"/>
<dbReference type="RefSeq" id="WP_156013601.1">
    <property type="nucleotide sequence ID" value="NZ_CP045484.1"/>
</dbReference>
<proteinExistence type="predicted"/>
<dbReference type="EMBL" id="JACHFY010000003">
    <property type="protein sequence ID" value="MBB5253096.1"/>
    <property type="molecule type" value="Genomic_DNA"/>
</dbReference>
<accession>A0A650CDW6</accession>
<keyword evidence="3" id="KW-1185">Reference proteome</keyword>
<sequence length="351" mass="38924">MSKISLISTIIIVNLLILSSVYSITSTMPTGNNMPKLDEFLLLPILGNKILSTSTNGNFTNYDWAVGGYSTQTGYNLYTVVWHSGFNINASNCAIAYMLNIPVNISGYLNVSLYFPGFWIPPPVELQFNWMWIQDAVEMLPNGSVVPVLNIWFIDNYPPFYAVIYIIYGGMNISTNGPYNETVYYNNGWIIELNGNKIAGITNKGVIDYLSSSQEIIATYFLGLIWPWTNVSAANLSINSVSTKVYTVLPSAGIEVHTGSQYQFAINNPYFAALFNFYVNGKNTNLYYAQSINISEDYGFMAGLYPPPNNIYGGSIGGEYLVIGTQNGIALVAQRLGLNYHITDVTNTSFY</sequence>
<evidence type="ECO:0008006" key="5">
    <source>
        <dbReference type="Google" id="ProtNLM"/>
    </source>
</evidence>
<evidence type="ECO:0000313" key="4">
    <source>
        <dbReference type="Proteomes" id="UP000582213"/>
    </source>
</evidence>
<reference evidence="2 3" key="1">
    <citation type="submission" date="2019-10" db="EMBL/GenBank/DDBJ databases">
        <title>Genome Sequences from Six Type Strain Members of the Archaeal Family Sulfolobaceae: Acidianus ambivalens, Acidianus infernus, Metallosphaera prunae, Stygiolobus azoricus, Sulfolobus metallicus, and Sulfurisphaera ohwakuensis.</title>
        <authorList>
            <person name="Counts J.A."/>
            <person name="Kelly R.M."/>
        </authorList>
    </citation>
    <scope>NUCLEOTIDE SEQUENCE [LARGE SCALE GENOMIC DNA]</scope>
    <source>
        <strain evidence="2 3">TA-1</strain>
    </source>
</reference>
<name>A0A650CDW6_SULOH</name>
<dbReference type="KEGG" id="soh:D1869_01395"/>
<evidence type="ECO:0000313" key="2">
    <source>
        <dbReference type="EMBL" id="QGR15984.1"/>
    </source>
</evidence>
<reference evidence="1 4" key="2">
    <citation type="submission" date="2020-08" db="EMBL/GenBank/DDBJ databases">
        <title>Genomic Encyclopedia of Type Strains, Phase IV (KMG-IV): sequencing the most valuable type-strain genomes for metagenomic binning, comparative biology and taxonomic classification.</title>
        <authorList>
            <person name="Goeker M."/>
        </authorList>
    </citation>
    <scope>NUCLEOTIDE SEQUENCE [LARGE SCALE GENOMIC DNA]</scope>
    <source>
        <strain evidence="1 4">DSM 12421</strain>
    </source>
</reference>
<dbReference type="OrthoDB" id="40467at2157"/>
<evidence type="ECO:0000313" key="3">
    <source>
        <dbReference type="Proteomes" id="UP000427373"/>
    </source>
</evidence>
<dbReference type="GeneID" id="42799860"/>
<protein>
    <recommendedName>
        <fullName evidence="5">Thermopsin</fullName>
    </recommendedName>
</protein>
<evidence type="ECO:0000313" key="1">
    <source>
        <dbReference type="EMBL" id="MBB5253096.1"/>
    </source>
</evidence>
<organism evidence="2 3">
    <name type="scientific">Sulfurisphaera ohwakuensis</name>
    <dbReference type="NCBI Taxonomy" id="69656"/>
    <lineage>
        <taxon>Archaea</taxon>
        <taxon>Thermoproteota</taxon>
        <taxon>Thermoprotei</taxon>
        <taxon>Sulfolobales</taxon>
        <taxon>Sulfolobaceae</taxon>
        <taxon>Sulfurisphaera</taxon>
    </lineage>
</organism>
<gene>
    <name evidence="2" type="ORF">D1869_01395</name>
    <name evidence="1" type="ORF">HNQ62_000838</name>
</gene>
<dbReference type="Proteomes" id="UP000427373">
    <property type="component" value="Chromosome"/>
</dbReference>